<evidence type="ECO:0000313" key="3">
    <source>
        <dbReference type="Proteomes" id="UP000009235"/>
    </source>
</evidence>
<dbReference type="RefSeq" id="WP_013805841.1">
    <property type="nucleotide sequence ID" value="NC_015564.1"/>
</dbReference>
<dbReference type="KEGG" id="asd:AS9A_1040"/>
<name>F6EQ69_HOYSD</name>
<dbReference type="EMBL" id="CP002786">
    <property type="protein sequence ID" value="AEF39492.1"/>
    <property type="molecule type" value="Genomic_DNA"/>
</dbReference>
<dbReference type="HOGENOM" id="CLU_1431839_0_0_11"/>
<gene>
    <name evidence="2" type="ordered locus">AS9A_1040</name>
</gene>
<keyword evidence="3" id="KW-1185">Reference proteome</keyword>
<dbReference type="STRING" id="443218.AS9A_1040"/>
<keyword evidence="1" id="KW-0732">Signal</keyword>
<evidence type="ECO:0000313" key="2">
    <source>
        <dbReference type="EMBL" id="AEF39492.1"/>
    </source>
</evidence>
<protein>
    <recommendedName>
        <fullName evidence="4">Secreted protein</fullName>
    </recommendedName>
</protein>
<evidence type="ECO:0000256" key="1">
    <source>
        <dbReference type="SAM" id="SignalP"/>
    </source>
</evidence>
<proteinExistence type="predicted"/>
<dbReference type="AlphaFoldDB" id="F6EQ69"/>
<feature type="signal peptide" evidence="1">
    <location>
        <begin position="1"/>
        <end position="26"/>
    </location>
</feature>
<sequence length="189" mass="19925">MRTWRTGVLFAALTLSYTASIGIAHAGHNGAEVEITGPGECGETTFSASIIDPGGTHKVENMRLVVHADGQTQNQVIPTDGTETSITVGPFTTPSIETTTISWRVFGGGERDYDDPSWTGYGEAGFGADVAEYGNEHTFGWTVAGPDDPNPFTTWHTIDVQTCAGGGAECSGMNIDLGSIQFCLPEFAS</sequence>
<organism evidence="2 3">
    <name type="scientific">Hoyosella subflava (strain DSM 45089 / JCM 17490 / NBRC 109087 / DQS3-9A1)</name>
    <name type="common">Amycolicicoccus subflavus</name>
    <dbReference type="NCBI Taxonomy" id="443218"/>
    <lineage>
        <taxon>Bacteria</taxon>
        <taxon>Bacillati</taxon>
        <taxon>Actinomycetota</taxon>
        <taxon>Actinomycetes</taxon>
        <taxon>Mycobacteriales</taxon>
        <taxon>Hoyosellaceae</taxon>
        <taxon>Hoyosella</taxon>
    </lineage>
</organism>
<feature type="chain" id="PRO_5003339050" description="Secreted protein" evidence="1">
    <location>
        <begin position="27"/>
        <end position="189"/>
    </location>
</feature>
<dbReference type="Proteomes" id="UP000009235">
    <property type="component" value="Chromosome"/>
</dbReference>
<evidence type="ECO:0008006" key="4">
    <source>
        <dbReference type="Google" id="ProtNLM"/>
    </source>
</evidence>
<accession>F6EQ69</accession>
<reference evidence="2 3" key="1">
    <citation type="journal article" date="2011" name="J. Bacteriol.">
        <title>Complete genome sequence of Amycolicicoccus subflavus DQS3-9A1T, an actinomycete isolated from crude oil-polluted soil.</title>
        <authorList>
            <person name="Cai M."/>
            <person name="Chen W.M."/>
            <person name="Nie Y."/>
            <person name="Chi C.Q."/>
            <person name="Wang Y.N."/>
            <person name="Tang Y.Q."/>
            <person name="Li G.Y."/>
            <person name="Wu X.L."/>
        </authorList>
    </citation>
    <scope>NUCLEOTIDE SEQUENCE [LARGE SCALE GENOMIC DNA]</scope>
    <source>
        <strain evidence="3">DSM 45089 / DQS3-9A1</strain>
    </source>
</reference>